<dbReference type="GO" id="GO:0008360">
    <property type="term" value="P:regulation of cell shape"/>
    <property type="evidence" value="ECO:0007669"/>
    <property type="project" value="UniProtKB-KW"/>
</dbReference>
<evidence type="ECO:0000256" key="1">
    <source>
        <dbReference type="ARBA" id="ARBA00004496"/>
    </source>
</evidence>
<evidence type="ECO:0000256" key="12">
    <source>
        <dbReference type="ARBA" id="ARBA00023316"/>
    </source>
</evidence>
<dbReference type="RefSeq" id="WP_092572487.1">
    <property type="nucleotide sequence ID" value="NZ_FOEN01000010.1"/>
</dbReference>
<evidence type="ECO:0000256" key="5">
    <source>
        <dbReference type="ARBA" id="ARBA00022598"/>
    </source>
</evidence>
<evidence type="ECO:0000256" key="14">
    <source>
        <dbReference type="HAMAP-Rule" id="MF_00046"/>
    </source>
</evidence>
<dbReference type="InterPro" id="IPR013221">
    <property type="entry name" value="Mur_ligase_cen"/>
</dbReference>
<evidence type="ECO:0000313" key="19">
    <source>
        <dbReference type="Proteomes" id="UP000198833"/>
    </source>
</evidence>
<proteinExistence type="inferred from homology"/>
<dbReference type="Proteomes" id="UP000198833">
    <property type="component" value="Unassembled WGS sequence"/>
</dbReference>
<dbReference type="Gene3D" id="3.40.50.720">
    <property type="entry name" value="NAD(P)-binding Rossmann-like Domain"/>
    <property type="match status" value="1"/>
</dbReference>
<dbReference type="InterPro" id="IPR005758">
    <property type="entry name" value="UDP-N-AcMur_Ala_ligase_MurC"/>
</dbReference>
<evidence type="ECO:0000256" key="10">
    <source>
        <dbReference type="ARBA" id="ARBA00022984"/>
    </source>
</evidence>
<comment type="catalytic activity">
    <reaction evidence="13 14">
        <text>UDP-N-acetyl-alpha-D-muramate + L-alanine + ATP = UDP-N-acetyl-alpha-D-muramoyl-L-alanine + ADP + phosphate + H(+)</text>
        <dbReference type="Rhea" id="RHEA:23372"/>
        <dbReference type="ChEBI" id="CHEBI:15378"/>
        <dbReference type="ChEBI" id="CHEBI:30616"/>
        <dbReference type="ChEBI" id="CHEBI:43474"/>
        <dbReference type="ChEBI" id="CHEBI:57972"/>
        <dbReference type="ChEBI" id="CHEBI:70757"/>
        <dbReference type="ChEBI" id="CHEBI:83898"/>
        <dbReference type="ChEBI" id="CHEBI:456216"/>
        <dbReference type="EC" id="6.3.2.8"/>
    </reaction>
</comment>
<keyword evidence="9 14" id="KW-0133">Cell shape</keyword>
<evidence type="ECO:0000259" key="17">
    <source>
        <dbReference type="Pfam" id="PF08245"/>
    </source>
</evidence>
<dbReference type="InterPro" id="IPR050061">
    <property type="entry name" value="MurCDEF_pg_biosynth"/>
</dbReference>
<keyword evidence="19" id="KW-1185">Reference proteome</keyword>
<keyword evidence="5 14" id="KW-0436">Ligase</keyword>
<accession>A0A1H9FTC5</accession>
<evidence type="ECO:0000256" key="8">
    <source>
        <dbReference type="ARBA" id="ARBA00022840"/>
    </source>
</evidence>
<evidence type="ECO:0000313" key="18">
    <source>
        <dbReference type="EMBL" id="SEQ41192.1"/>
    </source>
</evidence>
<dbReference type="InterPro" id="IPR036565">
    <property type="entry name" value="Mur-like_cat_sf"/>
</dbReference>
<dbReference type="PANTHER" id="PTHR43445">
    <property type="entry name" value="UDP-N-ACETYLMURAMATE--L-ALANINE LIGASE-RELATED"/>
    <property type="match status" value="1"/>
</dbReference>
<dbReference type="GO" id="GO:0009252">
    <property type="term" value="P:peptidoglycan biosynthetic process"/>
    <property type="evidence" value="ECO:0007669"/>
    <property type="project" value="UniProtKB-UniRule"/>
</dbReference>
<evidence type="ECO:0000256" key="13">
    <source>
        <dbReference type="ARBA" id="ARBA00047833"/>
    </source>
</evidence>
<keyword evidence="7 14" id="KW-0547">Nucleotide-binding</keyword>
<dbReference type="GO" id="GO:0005737">
    <property type="term" value="C:cytoplasm"/>
    <property type="evidence" value="ECO:0007669"/>
    <property type="project" value="UniProtKB-SubCell"/>
</dbReference>
<dbReference type="GO" id="GO:0008763">
    <property type="term" value="F:UDP-N-acetylmuramate-L-alanine ligase activity"/>
    <property type="evidence" value="ECO:0007669"/>
    <property type="project" value="UniProtKB-UniRule"/>
</dbReference>
<comment type="pathway">
    <text evidence="2 14">Cell wall biogenesis; peptidoglycan biosynthesis.</text>
</comment>
<dbReference type="GO" id="GO:0005524">
    <property type="term" value="F:ATP binding"/>
    <property type="evidence" value="ECO:0007669"/>
    <property type="project" value="UniProtKB-UniRule"/>
</dbReference>
<dbReference type="NCBIfam" id="TIGR01082">
    <property type="entry name" value="murC"/>
    <property type="match status" value="1"/>
</dbReference>
<dbReference type="InterPro" id="IPR000713">
    <property type="entry name" value="Mur_ligase_N"/>
</dbReference>
<dbReference type="SUPFAM" id="SSF53623">
    <property type="entry name" value="MurD-like peptide ligases, catalytic domain"/>
    <property type="match status" value="1"/>
</dbReference>
<dbReference type="UniPathway" id="UPA00219"/>
<dbReference type="AlphaFoldDB" id="A0A1H9FTC5"/>
<sequence length="446" mass="49914">METFDKSLIYYFVGIKGTGMSALALVLDGEGYQVQGSDVATYFFTQQELDRRQIPIYEFSADNLKEGMFVIAGNAFPDDHPEIQRARELGLPLMRYHDFLGKLIENYTSIAITGSHGKTSTTGLMAHILSKLAPTSYLIGDGTGSGDEAATYFALEACEYRRHFLAYVPDYAIITNVDFDHPDYYQSIQDVFEAIQTFAHQAKKAIIACGEDDYLRQLEAEVPVHYYGFATDNEVYAANIERTTEGSSFDVYIHGEKFGRFDSPVYGKHNILNVLAVITVAYLEGFSADKIAEELASYGGVKRRFSTRELNQLTLIDDYAHHPSEIKATIDAAHQKYPDREIIAVFQPHTFSRTVALLNEFANALSVADQVYLVDIFTSAREKEGDISIEDLANLVVGGAEIISKDYLTPLMDYQDAVILFMGAGDIDKLSRQFEQVYSQQVANKF</sequence>
<keyword evidence="12 14" id="KW-0961">Cell wall biogenesis/degradation</keyword>
<dbReference type="InterPro" id="IPR036615">
    <property type="entry name" value="Mur_ligase_C_dom_sf"/>
</dbReference>
<dbReference type="GO" id="GO:0051301">
    <property type="term" value="P:cell division"/>
    <property type="evidence" value="ECO:0007669"/>
    <property type="project" value="UniProtKB-KW"/>
</dbReference>
<keyword evidence="10 14" id="KW-0573">Peptidoglycan synthesis</keyword>
<keyword evidence="11 14" id="KW-0131">Cell cycle</keyword>
<dbReference type="EMBL" id="FOEN01000010">
    <property type="protein sequence ID" value="SEQ41192.1"/>
    <property type="molecule type" value="Genomic_DNA"/>
</dbReference>
<keyword evidence="8 14" id="KW-0067">ATP-binding</keyword>
<dbReference type="HAMAP" id="MF_00046">
    <property type="entry name" value="MurC"/>
    <property type="match status" value="1"/>
</dbReference>
<comment type="subcellular location">
    <subcellularLocation>
        <location evidence="1 14">Cytoplasm</location>
    </subcellularLocation>
</comment>
<dbReference type="InterPro" id="IPR004101">
    <property type="entry name" value="Mur_ligase_C"/>
</dbReference>
<dbReference type="Pfam" id="PF08245">
    <property type="entry name" value="Mur_ligase_M"/>
    <property type="match status" value="1"/>
</dbReference>
<evidence type="ECO:0000256" key="11">
    <source>
        <dbReference type="ARBA" id="ARBA00023306"/>
    </source>
</evidence>
<evidence type="ECO:0000256" key="6">
    <source>
        <dbReference type="ARBA" id="ARBA00022618"/>
    </source>
</evidence>
<reference evidence="18 19" key="1">
    <citation type="submission" date="2016-10" db="EMBL/GenBank/DDBJ databases">
        <authorList>
            <person name="de Groot N.N."/>
        </authorList>
    </citation>
    <scope>NUCLEOTIDE SEQUENCE [LARGE SCALE GENOMIC DNA]</scope>
    <source>
        <strain evidence="18 19">DSM 15695</strain>
    </source>
</reference>
<evidence type="ECO:0000256" key="7">
    <source>
        <dbReference type="ARBA" id="ARBA00022741"/>
    </source>
</evidence>
<feature type="domain" description="Mur ligase N-terminal catalytic" evidence="15">
    <location>
        <begin position="10"/>
        <end position="107"/>
    </location>
</feature>
<feature type="binding site" evidence="14">
    <location>
        <begin position="114"/>
        <end position="120"/>
    </location>
    <ligand>
        <name>ATP</name>
        <dbReference type="ChEBI" id="CHEBI:30616"/>
    </ligand>
</feature>
<dbReference type="OrthoDB" id="9804126at2"/>
<protein>
    <recommendedName>
        <fullName evidence="3 14">UDP-N-acetylmuramate--L-alanine ligase</fullName>
        <ecNumber evidence="3 14">6.3.2.8</ecNumber>
    </recommendedName>
    <alternativeName>
        <fullName evidence="14">UDP-N-acetylmuramoyl-L-alanine synthetase</fullName>
    </alternativeName>
</protein>
<gene>
    <name evidence="14" type="primary">murC</name>
    <name evidence="18" type="ORF">SAMN04488558_11021</name>
</gene>
<evidence type="ECO:0000256" key="9">
    <source>
        <dbReference type="ARBA" id="ARBA00022960"/>
    </source>
</evidence>
<evidence type="ECO:0000259" key="16">
    <source>
        <dbReference type="Pfam" id="PF02875"/>
    </source>
</evidence>
<comment type="similarity">
    <text evidence="14">Belongs to the MurCDEF family.</text>
</comment>
<feature type="domain" description="Mur ligase C-terminal" evidence="16">
    <location>
        <begin position="303"/>
        <end position="423"/>
    </location>
</feature>
<dbReference type="Pfam" id="PF02875">
    <property type="entry name" value="Mur_ligase_C"/>
    <property type="match status" value="1"/>
</dbReference>
<evidence type="ECO:0000256" key="3">
    <source>
        <dbReference type="ARBA" id="ARBA00012211"/>
    </source>
</evidence>
<evidence type="ECO:0000259" key="15">
    <source>
        <dbReference type="Pfam" id="PF01225"/>
    </source>
</evidence>
<dbReference type="Gene3D" id="3.90.190.20">
    <property type="entry name" value="Mur ligase, C-terminal domain"/>
    <property type="match status" value="1"/>
</dbReference>
<dbReference type="STRING" id="89093.SAMN04488558_11021"/>
<dbReference type="EC" id="6.3.2.8" evidence="3 14"/>
<dbReference type="GO" id="GO:0071555">
    <property type="term" value="P:cell wall organization"/>
    <property type="evidence" value="ECO:0007669"/>
    <property type="project" value="UniProtKB-KW"/>
</dbReference>
<dbReference type="PANTHER" id="PTHR43445:SF3">
    <property type="entry name" value="UDP-N-ACETYLMURAMATE--L-ALANINE LIGASE"/>
    <property type="match status" value="1"/>
</dbReference>
<dbReference type="SUPFAM" id="SSF51984">
    <property type="entry name" value="MurCD N-terminal domain"/>
    <property type="match status" value="1"/>
</dbReference>
<evidence type="ECO:0000256" key="2">
    <source>
        <dbReference type="ARBA" id="ARBA00004752"/>
    </source>
</evidence>
<dbReference type="Pfam" id="PF01225">
    <property type="entry name" value="Mur_ligase"/>
    <property type="match status" value="1"/>
</dbReference>
<evidence type="ECO:0000256" key="4">
    <source>
        <dbReference type="ARBA" id="ARBA00022490"/>
    </source>
</evidence>
<dbReference type="SUPFAM" id="SSF53244">
    <property type="entry name" value="MurD-like peptide ligases, peptide-binding domain"/>
    <property type="match status" value="1"/>
</dbReference>
<organism evidence="18 19">
    <name type="scientific">Ignavigranum ruoffiae</name>
    <dbReference type="NCBI Taxonomy" id="89093"/>
    <lineage>
        <taxon>Bacteria</taxon>
        <taxon>Bacillati</taxon>
        <taxon>Bacillota</taxon>
        <taxon>Bacilli</taxon>
        <taxon>Lactobacillales</taxon>
        <taxon>Aerococcaceae</taxon>
        <taxon>Ignavigranum</taxon>
    </lineage>
</organism>
<name>A0A1H9FTC5_9LACT</name>
<dbReference type="Gene3D" id="3.40.1190.10">
    <property type="entry name" value="Mur-like, catalytic domain"/>
    <property type="match status" value="1"/>
</dbReference>
<comment type="function">
    <text evidence="14">Cell wall formation.</text>
</comment>
<keyword evidence="4 14" id="KW-0963">Cytoplasm</keyword>
<feature type="domain" description="Mur ligase central" evidence="17">
    <location>
        <begin position="112"/>
        <end position="281"/>
    </location>
</feature>
<keyword evidence="6 14" id="KW-0132">Cell division</keyword>